<sequence>MREANSFLNCRGFGQSHFDFIVREYVEHYHEERPHQGIGNVLLSRRSEPENEDVDDEVTFLSMADIRCKTRLGGILKSYTRAA</sequence>
<dbReference type="AlphaFoldDB" id="A0A2S8EZJ9"/>
<name>A0A2S8EZJ9_9BACT</name>
<comment type="caution">
    <text evidence="1">The sequence shown here is derived from an EMBL/GenBank/DDBJ whole genome shotgun (WGS) entry which is preliminary data.</text>
</comment>
<reference evidence="1 2" key="1">
    <citation type="submission" date="2018-02" db="EMBL/GenBank/DDBJ databases">
        <title>Comparative genomes isolates from brazilian mangrove.</title>
        <authorList>
            <person name="Araujo J.E."/>
            <person name="Taketani R.G."/>
            <person name="Silva M.C.P."/>
            <person name="Loureco M.V."/>
            <person name="Andreote F.D."/>
        </authorList>
    </citation>
    <scope>NUCLEOTIDE SEQUENCE [LARGE SCALE GENOMIC DNA]</scope>
    <source>
        <strain evidence="1 2">HEX-2 MGV</strain>
    </source>
</reference>
<protein>
    <submittedName>
        <fullName evidence="1">Integrase</fullName>
    </submittedName>
</protein>
<evidence type="ECO:0000313" key="1">
    <source>
        <dbReference type="EMBL" id="PQO25301.1"/>
    </source>
</evidence>
<dbReference type="Proteomes" id="UP000240009">
    <property type="component" value="Unassembled WGS sequence"/>
</dbReference>
<evidence type="ECO:0000313" key="2">
    <source>
        <dbReference type="Proteomes" id="UP000240009"/>
    </source>
</evidence>
<proteinExistence type="predicted"/>
<dbReference type="EMBL" id="PUIA01000085">
    <property type="protein sequence ID" value="PQO25301.1"/>
    <property type="molecule type" value="Genomic_DNA"/>
</dbReference>
<gene>
    <name evidence="1" type="ORF">C5Y96_25710</name>
</gene>
<organism evidence="1 2">
    <name type="scientific">Blastopirellula marina</name>
    <dbReference type="NCBI Taxonomy" id="124"/>
    <lineage>
        <taxon>Bacteria</taxon>
        <taxon>Pseudomonadati</taxon>
        <taxon>Planctomycetota</taxon>
        <taxon>Planctomycetia</taxon>
        <taxon>Pirellulales</taxon>
        <taxon>Pirellulaceae</taxon>
        <taxon>Blastopirellula</taxon>
    </lineage>
</organism>
<accession>A0A2S8EZJ9</accession>